<evidence type="ECO:0000313" key="2">
    <source>
        <dbReference type="Proteomes" id="UP000003963"/>
    </source>
</evidence>
<dbReference type="AlphaFoldDB" id="D9WBK6"/>
<proteinExistence type="predicted"/>
<dbReference type="HOGENOM" id="CLU_823656_0_0_11"/>
<sequence>MRLRTECPPAARAWTVELRCQTGELVLVCRQCPHSGRQVTAESARSAALAHLARHARGDLRALHLRTCQCHERGCRWHRRHRGCAGSIRLLLACERGGRVWRLADACSACAVATTQASVVPDTVLVELPCPPSARPHRARRSRGPGERVRVSEMLSYLAVALPADASPEARVLALQCALRMNASMRVQLPAGLLRSLGIDAAQVSRELERAGWLSVMDSPRAAGIAAQLLDATLLAQAPARPDRRRAADWALRNGCPARAGAADPGLQLLGVYLTVHGDPSSGNGSRECDWIKRDCGMPDQALPGALDQLKGSGVLKGWRICPDSGDMHWILASEQE</sequence>
<dbReference type="EMBL" id="GG657754">
    <property type="protein sequence ID" value="EFL24962.1"/>
    <property type="molecule type" value="Genomic_DNA"/>
</dbReference>
<accession>D9WBK6</accession>
<gene>
    <name evidence="1" type="ORF">SSOG_04676</name>
</gene>
<protein>
    <submittedName>
        <fullName evidence="1">Uncharacterized protein</fullName>
    </submittedName>
</protein>
<keyword evidence="2" id="KW-1185">Reference proteome</keyword>
<evidence type="ECO:0000313" key="1">
    <source>
        <dbReference type="EMBL" id="EFL24962.1"/>
    </source>
</evidence>
<dbReference type="OrthoDB" id="4139631at2"/>
<organism evidence="1 2">
    <name type="scientific">Streptomyces himastatinicus ATCC 53653</name>
    <dbReference type="NCBI Taxonomy" id="457427"/>
    <lineage>
        <taxon>Bacteria</taxon>
        <taxon>Bacillati</taxon>
        <taxon>Actinomycetota</taxon>
        <taxon>Actinomycetes</taxon>
        <taxon>Kitasatosporales</taxon>
        <taxon>Streptomycetaceae</taxon>
        <taxon>Streptomyces</taxon>
        <taxon>Streptomyces violaceusniger group</taxon>
    </lineage>
</organism>
<name>D9WBK6_9ACTN</name>
<reference evidence="1 2" key="1">
    <citation type="submission" date="2009-02" db="EMBL/GenBank/DDBJ databases">
        <title>Annotation of Streptomyces hygroscopicus strain ATCC 53653.</title>
        <authorList>
            <consortium name="The Broad Institute Genome Sequencing Platform"/>
            <consortium name="Broad Institute Microbial Sequencing Center"/>
            <person name="Fischbach M."/>
            <person name="Godfrey P."/>
            <person name="Ward D."/>
            <person name="Young S."/>
            <person name="Zeng Q."/>
            <person name="Koehrsen M."/>
            <person name="Alvarado L."/>
            <person name="Berlin A.M."/>
            <person name="Bochicchio J."/>
            <person name="Borenstein D."/>
            <person name="Chapman S.B."/>
            <person name="Chen Z."/>
            <person name="Engels R."/>
            <person name="Freedman E."/>
            <person name="Gellesch M."/>
            <person name="Goldberg J."/>
            <person name="Griggs A."/>
            <person name="Gujja S."/>
            <person name="Heilman E.R."/>
            <person name="Heiman D.I."/>
            <person name="Hepburn T.A."/>
            <person name="Howarth C."/>
            <person name="Jen D."/>
            <person name="Larson L."/>
            <person name="Lewis B."/>
            <person name="Mehta T."/>
            <person name="Park D."/>
            <person name="Pearson M."/>
            <person name="Richards J."/>
            <person name="Roberts A."/>
            <person name="Saif S."/>
            <person name="Shea T.D."/>
            <person name="Shenoy N."/>
            <person name="Sisk P."/>
            <person name="Stolte C."/>
            <person name="Sykes S.N."/>
            <person name="Thomson T."/>
            <person name="Walk T."/>
            <person name="White J."/>
            <person name="Yandava C."/>
            <person name="Straight P."/>
            <person name="Clardy J."/>
            <person name="Hung D."/>
            <person name="Kolter R."/>
            <person name="Mekalanos J."/>
            <person name="Walker S."/>
            <person name="Walsh C.T."/>
            <person name="Wieland-Brown L.C."/>
            <person name="Haas B."/>
            <person name="Nusbaum C."/>
            <person name="Birren B."/>
        </authorList>
    </citation>
    <scope>NUCLEOTIDE SEQUENCE [LARGE SCALE GENOMIC DNA]</scope>
    <source>
        <strain evidence="1 2">ATCC 53653</strain>
    </source>
</reference>
<dbReference type="Proteomes" id="UP000003963">
    <property type="component" value="Unassembled WGS sequence"/>
</dbReference>